<proteinExistence type="predicted"/>
<sequence>MTQSAMHFCALGAMGWEHGHWLGAFYPEDLPTEWRLSYYATQFDCVFLTHALWAHTAPETLSSWAAETLERFRFLLEHPPGPFSPEDQARLAALGERGVALGPERHAWIIWFDANADLKLLAQRIQEKGQQAYAQGQRLYIISLDADLARIEAVRTLLEVLGY</sequence>
<reference evidence="1 2" key="1">
    <citation type="submission" date="2024-02" db="EMBL/GenBank/DDBJ databases">
        <title>New thermophilic sulfur-oxidizing bacteria from a hot springs of the Uzon caldera (Kamchatka, Russia).</title>
        <authorList>
            <person name="Dukat A.M."/>
            <person name="Elcheninov A.G."/>
            <person name="Frolov E.N."/>
        </authorList>
    </citation>
    <scope>NUCLEOTIDE SEQUENCE [LARGE SCALE GENOMIC DNA]</scope>
    <source>
        <strain evidence="1 2">AK1</strain>
    </source>
</reference>
<dbReference type="Pfam" id="PF01904">
    <property type="entry name" value="DUF72"/>
    <property type="match status" value="1"/>
</dbReference>
<dbReference type="Gene3D" id="3.20.20.410">
    <property type="entry name" value="Protein of unknown function UPF0759"/>
    <property type="match status" value="1"/>
</dbReference>
<comment type="caution">
    <text evidence="1">The sequence shown here is derived from an EMBL/GenBank/DDBJ whole genome shotgun (WGS) entry which is preliminary data.</text>
</comment>
<name>A0ABV0EDC1_9BURK</name>
<dbReference type="InterPro" id="IPR036520">
    <property type="entry name" value="UPF0759_sf"/>
</dbReference>
<dbReference type="SUPFAM" id="SSF117396">
    <property type="entry name" value="TM1631-like"/>
    <property type="match status" value="1"/>
</dbReference>
<dbReference type="InterPro" id="IPR002763">
    <property type="entry name" value="DUF72"/>
</dbReference>
<dbReference type="Proteomes" id="UP001482231">
    <property type="component" value="Unassembled WGS sequence"/>
</dbReference>
<protein>
    <submittedName>
        <fullName evidence="1">DUF72 domain-containing protein</fullName>
    </submittedName>
</protein>
<evidence type="ECO:0000313" key="1">
    <source>
        <dbReference type="EMBL" id="MEO1766666.1"/>
    </source>
</evidence>
<dbReference type="RefSeq" id="WP_347307774.1">
    <property type="nucleotide sequence ID" value="NZ_JBAJEX010000003.1"/>
</dbReference>
<keyword evidence="2" id="KW-1185">Reference proteome</keyword>
<gene>
    <name evidence="1" type="ORF">V6E02_05520</name>
</gene>
<accession>A0ABV0EDC1</accession>
<organism evidence="1 2">
    <name type="scientific">Thiobacter aerophilum</name>
    <dbReference type="NCBI Taxonomy" id="3121275"/>
    <lineage>
        <taxon>Bacteria</taxon>
        <taxon>Pseudomonadati</taxon>
        <taxon>Pseudomonadota</taxon>
        <taxon>Betaproteobacteria</taxon>
        <taxon>Burkholderiales</taxon>
        <taxon>Thiobacteraceae</taxon>
        <taxon>Thiobacter</taxon>
    </lineage>
</organism>
<evidence type="ECO:0000313" key="2">
    <source>
        <dbReference type="Proteomes" id="UP001482231"/>
    </source>
</evidence>
<dbReference type="EMBL" id="JBAJEX010000003">
    <property type="protein sequence ID" value="MEO1766666.1"/>
    <property type="molecule type" value="Genomic_DNA"/>
</dbReference>